<dbReference type="PROSITE" id="PS50096">
    <property type="entry name" value="IQ"/>
    <property type="match status" value="1"/>
</dbReference>
<name>A0AAV2SZ83_CALDB</name>
<feature type="region of interest" description="Disordered" evidence="1">
    <location>
        <begin position="978"/>
        <end position="997"/>
    </location>
</feature>
<dbReference type="GO" id="GO:0060271">
    <property type="term" value="P:cilium assembly"/>
    <property type="evidence" value="ECO:0007669"/>
    <property type="project" value="TreeGrafter"/>
</dbReference>
<dbReference type="InterPro" id="IPR057887">
    <property type="entry name" value="IQUB_helical"/>
</dbReference>
<accession>A0AAV2SZ83</accession>
<feature type="compositionally biased region" description="Basic and acidic residues" evidence="1">
    <location>
        <begin position="14"/>
        <end position="36"/>
    </location>
</feature>
<dbReference type="GO" id="GO:0030317">
    <property type="term" value="P:flagellated sperm motility"/>
    <property type="evidence" value="ECO:0007669"/>
    <property type="project" value="TreeGrafter"/>
</dbReference>
<evidence type="ECO:0000256" key="1">
    <source>
        <dbReference type="SAM" id="MobiDB-lite"/>
    </source>
</evidence>
<dbReference type="EMBL" id="CAXLJL010000068">
    <property type="protein sequence ID" value="CAL5130512.1"/>
    <property type="molecule type" value="Genomic_DNA"/>
</dbReference>
<feature type="region of interest" description="Disordered" evidence="1">
    <location>
        <begin position="951"/>
        <end position="973"/>
    </location>
</feature>
<feature type="compositionally biased region" description="Basic and acidic residues" evidence="1">
    <location>
        <begin position="980"/>
        <end position="997"/>
    </location>
</feature>
<protein>
    <recommendedName>
        <fullName evidence="2">IQ motif and ubiquitin-like domain-containing protein</fullName>
    </recommendedName>
</protein>
<gene>
    <name evidence="3" type="ORF">CDAUBV1_LOCUS2577</name>
</gene>
<feature type="domain" description="IQ motif and ubiquitin-like" evidence="2">
    <location>
        <begin position="567"/>
        <end position="704"/>
    </location>
</feature>
<dbReference type="PANTHER" id="PTHR21074:SF0">
    <property type="entry name" value="IQ AND UBIQUITIN-LIKE DOMAIN-CONTAINING PROTEIN"/>
    <property type="match status" value="1"/>
</dbReference>
<comment type="caution">
    <text evidence="3">The sequence shown here is derived from an EMBL/GenBank/DDBJ whole genome shotgun (WGS) entry which is preliminary data.</text>
</comment>
<reference evidence="3" key="1">
    <citation type="submission" date="2024-06" db="EMBL/GenBank/DDBJ databases">
        <authorList>
            <person name="Liu X."/>
            <person name="Lenzi L."/>
            <person name="Haldenby T S."/>
            <person name="Uol C."/>
        </authorList>
    </citation>
    <scope>NUCLEOTIDE SEQUENCE</scope>
</reference>
<dbReference type="Pfam" id="PF25805">
    <property type="entry name" value="IQUB"/>
    <property type="match status" value="1"/>
</dbReference>
<sequence length="997" mass="114209">MNSEDDAGGSTQNVDKEHQQGDQEVESRTPELKDFARSNTDAENPVLEKSNGAKVDEEQEIKAGENADILRETDQNSTVDVGIDPEMLGTMGDIISEANENDLDLKGNLSDPDKHVDTDEVDAKVGTDEGDVVRSVVNFDDSPHEGMDGEAELFEKMSAVPVVNSSNLEQQQDESQLNNNYAVYSGAGPLGGQSDDANKKNKTPAYFTDKKDSITVHLKTICGVRLEFHHVPRRYYASEIGVLVVRDTAMRPTSFKIYYKSSPLQPLVQVEKLADSDGVVNLTLKLNNVDEDAPKIHLGTRIITFKSGLSIKVIGRKISIGREPCSRANLLEVVLDRNGEEQPVIVDVHWLHPKHHKPFLGGYRHTLTDARYHHASAQTNPVPKPPYPVPHYSRDTQTYRMKHFGQSTVNHMSTQFPKPGFFVSNYQDKLMTPGVYETADEFLARILRQIIIIQKYTRRYLAKKYVAELRRKKEAFLAWEAEHEKQMKDDKEKRLKEDFERRLQPKRRSDFDRLFNALEQWRREEVGKIDAQDLSPAERKAALALLLEEETELIAAIGRHQLCASKKGQEQEQMNLLKKAAAPIRWFSSVNGRSLEVQTAKTQRAKELLDIFESLKMECLTIEERLDILLSLKHTVSKFSFRVCREISELVDREAELIIRGVPNEQLKGLRSRIANRFVKFAKMPEVNPEIANYLKVPTGPKEKVAESLKGDVHYCLSCDRYLRNTAFPLSARAIRLPPCESCRRQDNRARKRLDLTPYNWMLMELRKNELKLVQQAREHALENAKRLVLERLEAGEDPQIESVIKVDGTDPNVLNTNPYPFLVNKEDIQYLVDEVWERRSFLSGWLDINDLVLTRWRLNEPWSPWNTILVTREEAEAHAKLGNFSLEAAYADAMLNTVNQRLVMGRNAFARLYRNGIHMAYEQVETAQRMQTREETQDWLTERRGRLPPLVPFSQKETSSEERHRAIYQPPEYMLPAIRGEKKLSEVRPPEKSAKT</sequence>
<feature type="compositionally biased region" description="Basic and acidic residues" evidence="1">
    <location>
        <begin position="54"/>
        <end position="71"/>
    </location>
</feature>
<evidence type="ECO:0000313" key="3">
    <source>
        <dbReference type="EMBL" id="CAL5130512.1"/>
    </source>
</evidence>
<dbReference type="GO" id="GO:0001669">
    <property type="term" value="C:acrosomal vesicle"/>
    <property type="evidence" value="ECO:0007669"/>
    <property type="project" value="TreeGrafter"/>
</dbReference>
<feature type="region of interest" description="Disordered" evidence="1">
    <location>
        <begin position="1"/>
        <end position="71"/>
    </location>
</feature>
<dbReference type="AlphaFoldDB" id="A0AAV2SZ83"/>
<proteinExistence type="predicted"/>
<evidence type="ECO:0000259" key="2">
    <source>
        <dbReference type="Pfam" id="PF25805"/>
    </source>
</evidence>
<dbReference type="Proteomes" id="UP001497525">
    <property type="component" value="Unassembled WGS sequence"/>
</dbReference>
<evidence type="ECO:0000313" key="4">
    <source>
        <dbReference type="Proteomes" id="UP001497525"/>
    </source>
</evidence>
<dbReference type="GO" id="GO:0031514">
    <property type="term" value="C:motile cilium"/>
    <property type="evidence" value="ECO:0007669"/>
    <property type="project" value="TreeGrafter"/>
</dbReference>
<dbReference type="InterPro" id="IPR037695">
    <property type="entry name" value="IQUB"/>
</dbReference>
<dbReference type="PANTHER" id="PTHR21074">
    <property type="entry name" value="IQ AND UBIQUITIN-LIKE DOMAIN-CONTAINING PROTEIN"/>
    <property type="match status" value="1"/>
</dbReference>
<organism evidence="3 4">
    <name type="scientific">Calicophoron daubneyi</name>
    <name type="common">Rumen fluke</name>
    <name type="synonym">Paramphistomum daubneyi</name>
    <dbReference type="NCBI Taxonomy" id="300641"/>
    <lineage>
        <taxon>Eukaryota</taxon>
        <taxon>Metazoa</taxon>
        <taxon>Spiralia</taxon>
        <taxon>Lophotrochozoa</taxon>
        <taxon>Platyhelminthes</taxon>
        <taxon>Trematoda</taxon>
        <taxon>Digenea</taxon>
        <taxon>Plagiorchiida</taxon>
        <taxon>Pronocephalata</taxon>
        <taxon>Paramphistomoidea</taxon>
        <taxon>Paramphistomidae</taxon>
        <taxon>Calicophoron</taxon>
    </lineage>
</organism>